<dbReference type="InterPro" id="IPR029063">
    <property type="entry name" value="SAM-dependent_MTases_sf"/>
</dbReference>
<proteinExistence type="predicted"/>
<dbReference type="GO" id="GO:0008168">
    <property type="term" value="F:methyltransferase activity"/>
    <property type="evidence" value="ECO:0007669"/>
    <property type="project" value="InterPro"/>
</dbReference>
<dbReference type="PRINTS" id="PR00507">
    <property type="entry name" value="N12N6MTFRASE"/>
</dbReference>
<sequence length="515" mass="57142">MSEIANFGEFFAPASTDMIDGLVAQYDSAKKKCEGIADIFSGDANSYLRYFFEGNGDKHAQYGFNNRLFELDGAVKALNSAYWSKALAMTDVLDCMPQKRRDEWHKSISDKTAPDFVDATVRATLNELLNQRSKFLAERVDGIFRGLSGEHVTNKSVGFSKRMIVGYVLSSYGSPEYSASGRINDLRAVIAKFMGRGELGYNESYGLIESLKKSWGKWVTIDGGALKIRLYKKGTAHIEVHPDMAWRLNQILAYLYPLAIPAQHRTRPAKKLKEFEMMQKPIGFAVLKMLRDAKPYRDCDQKSVHIRNNENKAASIEVANILRALGGVEIKSGSFQFDYEISPIIDEVCLTGGIPDQRSHQYYPTPENVAQDAVELAEIEAHHDCLEPSAGQGGLADYMPKSTKCCEISKLHCDILTAKGFEVLQGDFLAMASQLGKFDRIVMNPPYSEGRWQAHTIAASKLLKSDGVLVSVLPASAPNSFSIAGFSIEWSRTYANEFTGTSVSVAIAKIKKEKL</sequence>
<dbReference type="Pfam" id="PF13708">
    <property type="entry name" value="DUF4942"/>
    <property type="match status" value="1"/>
</dbReference>
<dbReference type="InterPro" id="IPR031339">
    <property type="entry name" value="DUF4942"/>
</dbReference>
<evidence type="ECO:0000259" key="1">
    <source>
        <dbReference type="Pfam" id="PF13708"/>
    </source>
</evidence>
<dbReference type="EMBL" id="LR796256">
    <property type="protein sequence ID" value="CAB4132029.1"/>
    <property type="molecule type" value="Genomic_DNA"/>
</dbReference>
<dbReference type="GO" id="GO:0032259">
    <property type="term" value="P:methylation"/>
    <property type="evidence" value="ECO:0007669"/>
    <property type="project" value="InterPro"/>
</dbReference>
<dbReference type="SUPFAM" id="SSF53335">
    <property type="entry name" value="S-adenosyl-L-methionine-dependent methyltransferases"/>
    <property type="match status" value="1"/>
</dbReference>
<protein>
    <submittedName>
        <fullName evidence="2">AdoMet_MTases domain containing protein</fullName>
    </submittedName>
</protein>
<gene>
    <name evidence="2" type="ORF">UFOVP138_20</name>
</gene>
<dbReference type="PROSITE" id="PS00092">
    <property type="entry name" value="N6_MTASE"/>
    <property type="match status" value="1"/>
</dbReference>
<dbReference type="CDD" id="cd02440">
    <property type="entry name" value="AdoMet_MTases"/>
    <property type="match status" value="1"/>
</dbReference>
<dbReference type="InterPro" id="IPR002052">
    <property type="entry name" value="DNA_methylase_N6_adenine_CS"/>
</dbReference>
<accession>A0A6J5LK71</accession>
<feature type="domain" description="DUF4942" evidence="1">
    <location>
        <begin position="76"/>
        <end position="257"/>
    </location>
</feature>
<evidence type="ECO:0000313" key="2">
    <source>
        <dbReference type="EMBL" id="CAB4132029.1"/>
    </source>
</evidence>
<dbReference type="Gene3D" id="3.40.50.150">
    <property type="entry name" value="Vaccinia Virus protein VP39"/>
    <property type="match status" value="1"/>
</dbReference>
<organism evidence="2">
    <name type="scientific">uncultured Caudovirales phage</name>
    <dbReference type="NCBI Taxonomy" id="2100421"/>
    <lineage>
        <taxon>Viruses</taxon>
        <taxon>Duplodnaviria</taxon>
        <taxon>Heunggongvirae</taxon>
        <taxon>Uroviricota</taxon>
        <taxon>Caudoviricetes</taxon>
        <taxon>Peduoviridae</taxon>
        <taxon>Maltschvirus</taxon>
        <taxon>Maltschvirus maltsch</taxon>
    </lineage>
</organism>
<reference evidence="2" key="1">
    <citation type="submission" date="2020-04" db="EMBL/GenBank/DDBJ databases">
        <authorList>
            <person name="Chiriac C."/>
            <person name="Salcher M."/>
            <person name="Ghai R."/>
            <person name="Kavagutti S V."/>
        </authorList>
    </citation>
    <scope>NUCLEOTIDE SEQUENCE</scope>
</reference>
<dbReference type="GO" id="GO:0003676">
    <property type="term" value="F:nucleic acid binding"/>
    <property type="evidence" value="ECO:0007669"/>
    <property type="project" value="InterPro"/>
</dbReference>
<name>A0A6J5LK71_9CAUD</name>